<dbReference type="AlphaFoldDB" id="A0A3B4FZP5"/>
<dbReference type="Ensembl" id="ENSPNYT00000015663.1">
    <property type="protein sequence ID" value="ENSPNYP00000015274.1"/>
    <property type="gene ID" value="ENSPNYG00000011575.1"/>
</dbReference>
<evidence type="ECO:0000313" key="1">
    <source>
        <dbReference type="Ensembl" id="ENSPNYP00000015274.1"/>
    </source>
</evidence>
<organism evidence="1">
    <name type="scientific">Pundamilia nyererei</name>
    <dbReference type="NCBI Taxonomy" id="303518"/>
    <lineage>
        <taxon>Eukaryota</taxon>
        <taxon>Metazoa</taxon>
        <taxon>Chordata</taxon>
        <taxon>Craniata</taxon>
        <taxon>Vertebrata</taxon>
        <taxon>Euteleostomi</taxon>
        <taxon>Actinopterygii</taxon>
        <taxon>Neopterygii</taxon>
        <taxon>Teleostei</taxon>
        <taxon>Neoteleostei</taxon>
        <taxon>Acanthomorphata</taxon>
        <taxon>Ovalentaria</taxon>
        <taxon>Cichlomorphae</taxon>
        <taxon>Cichliformes</taxon>
        <taxon>Cichlidae</taxon>
        <taxon>African cichlids</taxon>
        <taxon>Pseudocrenilabrinae</taxon>
        <taxon>Haplochromini</taxon>
        <taxon>Pundamilia</taxon>
    </lineage>
</organism>
<name>A0A3B4FZP5_9CICH</name>
<accession>A0A3B4FZP5</accession>
<protein>
    <submittedName>
        <fullName evidence="1">Uncharacterized protein</fullName>
    </submittedName>
</protein>
<sequence>MKGSGLPLVLFSKNKCVLWPLNPPFRLHRAPSKTTGESESPNLFMPYYELLTARPAEVLQHAK</sequence>
<reference evidence="1" key="1">
    <citation type="submission" date="2023-09" db="UniProtKB">
        <authorList>
            <consortium name="Ensembl"/>
        </authorList>
    </citation>
    <scope>IDENTIFICATION</scope>
</reference>
<proteinExistence type="predicted"/>